<proteinExistence type="predicted"/>
<keyword evidence="3" id="KW-1185">Reference proteome</keyword>
<dbReference type="EMBL" id="JAHRIO010051810">
    <property type="protein sequence ID" value="MEQ2175652.1"/>
    <property type="molecule type" value="Genomic_DNA"/>
</dbReference>
<protein>
    <submittedName>
        <fullName evidence="2">Uncharacterized protein</fullName>
    </submittedName>
</protein>
<comment type="caution">
    <text evidence="2">The sequence shown here is derived from an EMBL/GenBank/DDBJ whole genome shotgun (WGS) entry which is preliminary data.</text>
</comment>
<evidence type="ECO:0000313" key="2">
    <source>
        <dbReference type="EMBL" id="MEQ2175652.1"/>
    </source>
</evidence>
<feature type="region of interest" description="Disordered" evidence="1">
    <location>
        <begin position="87"/>
        <end position="106"/>
    </location>
</feature>
<accession>A0ABV0NW35</accession>
<name>A0ABV0NW35_9TELE</name>
<evidence type="ECO:0000256" key="1">
    <source>
        <dbReference type="SAM" id="MobiDB-lite"/>
    </source>
</evidence>
<dbReference type="Proteomes" id="UP001476798">
    <property type="component" value="Unassembled WGS sequence"/>
</dbReference>
<evidence type="ECO:0000313" key="3">
    <source>
        <dbReference type="Proteomes" id="UP001476798"/>
    </source>
</evidence>
<feature type="non-terminal residue" evidence="2">
    <location>
        <position position="1"/>
    </location>
</feature>
<reference evidence="2 3" key="1">
    <citation type="submission" date="2021-06" db="EMBL/GenBank/DDBJ databases">
        <authorList>
            <person name="Palmer J.M."/>
        </authorList>
    </citation>
    <scope>NUCLEOTIDE SEQUENCE [LARGE SCALE GENOMIC DNA]</scope>
    <source>
        <strain evidence="2 3">GA_2019</strain>
        <tissue evidence="2">Muscle</tissue>
    </source>
</reference>
<gene>
    <name evidence="2" type="ORF">GOODEAATRI_020045</name>
</gene>
<sequence>CSHNLQRVFFTRLPSYSGWHGVCHANRHDLYSTSTPTKGVAGWLLRFNDGSWLGWRAERRRERLSLKACVWAPVSLFQCPVMPPLNPAKTSSQHPGCIKGDKKQTL</sequence>
<organism evidence="2 3">
    <name type="scientific">Goodea atripinnis</name>
    <dbReference type="NCBI Taxonomy" id="208336"/>
    <lineage>
        <taxon>Eukaryota</taxon>
        <taxon>Metazoa</taxon>
        <taxon>Chordata</taxon>
        <taxon>Craniata</taxon>
        <taxon>Vertebrata</taxon>
        <taxon>Euteleostomi</taxon>
        <taxon>Actinopterygii</taxon>
        <taxon>Neopterygii</taxon>
        <taxon>Teleostei</taxon>
        <taxon>Neoteleostei</taxon>
        <taxon>Acanthomorphata</taxon>
        <taxon>Ovalentaria</taxon>
        <taxon>Atherinomorphae</taxon>
        <taxon>Cyprinodontiformes</taxon>
        <taxon>Goodeidae</taxon>
        <taxon>Goodea</taxon>
    </lineage>
</organism>